<feature type="binding site" evidence="11">
    <location>
        <position position="241"/>
    </location>
    <ligand>
        <name>sn-glycerol 3-phosphate</name>
        <dbReference type="ChEBI" id="CHEBI:57597"/>
    </ligand>
</feature>
<feature type="binding site" evidence="11">
    <location>
        <position position="134"/>
    </location>
    <ligand>
        <name>glycerol</name>
        <dbReference type="ChEBI" id="CHEBI:17754"/>
    </ligand>
</feature>
<dbReference type="InterPro" id="IPR018483">
    <property type="entry name" value="Carb_kinase_FGGY_CS"/>
</dbReference>
<dbReference type="EMBL" id="CP117826">
    <property type="protein sequence ID" value="XCC61930.1"/>
    <property type="molecule type" value="Genomic_DNA"/>
</dbReference>
<feature type="domain" description="Carbohydrate kinase FGGY N-terminal" evidence="13">
    <location>
        <begin position="4"/>
        <end position="248"/>
    </location>
</feature>
<evidence type="ECO:0000256" key="2">
    <source>
        <dbReference type="ARBA" id="ARBA00009156"/>
    </source>
</evidence>
<evidence type="ECO:0000259" key="13">
    <source>
        <dbReference type="Pfam" id="PF00370"/>
    </source>
</evidence>
<comment type="similarity">
    <text evidence="2 11 12">Belongs to the FGGY kinase family.</text>
</comment>
<dbReference type="InterPro" id="IPR043129">
    <property type="entry name" value="ATPase_NBD"/>
</dbReference>
<feature type="binding site" evidence="11">
    <location>
        <position position="241"/>
    </location>
    <ligand>
        <name>glycerol</name>
        <dbReference type="ChEBI" id="CHEBI:17754"/>
    </ligand>
</feature>
<dbReference type="PIRSF" id="PIRSF000538">
    <property type="entry name" value="GlpK"/>
    <property type="match status" value="1"/>
</dbReference>
<feature type="binding site" evidence="11">
    <location>
        <position position="306"/>
    </location>
    <ligand>
        <name>ADP</name>
        <dbReference type="ChEBI" id="CHEBI:456216"/>
    </ligand>
</feature>
<dbReference type="Pfam" id="PF00370">
    <property type="entry name" value="FGGY_N"/>
    <property type="match status" value="1"/>
</dbReference>
<dbReference type="InterPro" id="IPR018484">
    <property type="entry name" value="FGGY_N"/>
</dbReference>
<feature type="binding site" evidence="11">
    <location>
        <position position="407"/>
    </location>
    <ligand>
        <name>ADP</name>
        <dbReference type="ChEBI" id="CHEBI:456216"/>
    </ligand>
</feature>
<evidence type="ECO:0000256" key="1">
    <source>
        <dbReference type="ARBA" id="ARBA00005190"/>
    </source>
</evidence>
<evidence type="ECO:0000256" key="12">
    <source>
        <dbReference type="RuleBase" id="RU003733"/>
    </source>
</evidence>
<feature type="binding site" evidence="11">
    <location>
        <position position="83"/>
    </location>
    <ligand>
        <name>glycerol</name>
        <dbReference type="ChEBI" id="CHEBI:17754"/>
    </ligand>
</feature>
<proteinExistence type="inferred from homology"/>
<feature type="binding site" evidence="11">
    <location>
        <position position="12"/>
    </location>
    <ligand>
        <name>ATP</name>
        <dbReference type="ChEBI" id="CHEBI:30616"/>
    </ligand>
</feature>
<protein>
    <recommendedName>
        <fullName evidence="11">Glycerol kinase</fullName>
        <ecNumber evidence="11">2.7.1.30</ecNumber>
    </recommendedName>
    <alternativeName>
        <fullName evidence="11">ATP:glycerol 3-phosphotransferase</fullName>
    </alternativeName>
    <alternativeName>
        <fullName evidence="11">Glycerokinase</fullName>
        <shortName evidence="11">GK</shortName>
    </alternativeName>
</protein>
<accession>A0AAU8A6X5</accession>
<feature type="binding site" evidence="11">
    <location>
        <position position="13"/>
    </location>
    <ligand>
        <name>ATP</name>
        <dbReference type="ChEBI" id="CHEBI:30616"/>
    </ligand>
</feature>
<evidence type="ECO:0000256" key="9">
    <source>
        <dbReference type="ARBA" id="ARBA00054633"/>
    </source>
</evidence>
<dbReference type="CDD" id="cd07786">
    <property type="entry name" value="FGGY_EcGK_like"/>
    <property type="match status" value="1"/>
</dbReference>
<feature type="binding site" evidence="11">
    <location>
        <position position="407"/>
    </location>
    <ligand>
        <name>ATP</name>
        <dbReference type="ChEBI" id="CHEBI:30616"/>
    </ligand>
</feature>
<dbReference type="Pfam" id="PF02782">
    <property type="entry name" value="FGGY_C"/>
    <property type="match status" value="1"/>
</dbReference>
<reference evidence="15" key="1">
    <citation type="submission" date="2023-02" db="EMBL/GenBank/DDBJ databases">
        <title>Gut commensal Christensenella minuta modulates host metabolism via a new class of secondary bile acids.</title>
        <authorList>
            <person name="Liu C."/>
        </authorList>
    </citation>
    <scope>NUCLEOTIDE SEQUENCE</scope>
    <source>
        <strain evidence="15">CA70</strain>
    </source>
</reference>
<feature type="binding site" evidence="11">
    <location>
        <position position="310"/>
    </location>
    <ligand>
        <name>ATP</name>
        <dbReference type="ChEBI" id="CHEBI:30616"/>
    </ligand>
</feature>
<dbReference type="RefSeq" id="WP_079545960.1">
    <property type="nucleotide sequence ID" value="NZ_CP117826.1"/>
</dbReference>
<keyword evidence="6 11" id="KW-0319">Glycerol metabolism</keyword>
<dbReference type="PANTHER" id="PTHR10196">
    <property type="entry name" value="SUGAR KINASE"/>
    <property type="match status" value="1"/>
</dbReference>
<feature type="binding site" evidence="11">
    <location>
        <position position="242"/>
    </location>
    <ligand>
        <name>glycerol</name>
        <dbReference type="ChEBI" id="CHEBI:17754"/>
    </ligand>
</feature>
<evidence type="ECO:0000259" key="14">
    <source>
        <dbReference type="Pfam" id="PF02782"/>
    </source>
</evidence>
<dbReference type="GO" id="GO:0005829">
    <property type="term" value="C:cytosol"/>
    <property type="evidence" value="ECO:0007669"/>
    <property type="project" value="TreeGrafter"/>
</dbReference>
<dbReference type="FunFam" id="3.30.420.40:FF:000008">
    <property type="entry name" value="Glycerol kinase"/>
    <property type="match status" value="1"/>
</dbReference>
<evidence type="ECO:0000256" key="4">
    <source>
        <dbReference type="ARBA" id="ARBA00022741"/>
    </source>
</evidence>
<evidence type="ECO:0000256" key="10">
    <source>
        <dbReference type="ARBA" id="ARBA00063665"/>
    </source>
</evidence>
<dbReference type="NCBIfam" id="TIGR01311">
    <property type="entry name" value="glycerol_kin"/>
    <property type="match status" value="1"/>
</dbReference>
<feature type="binding site" evidence="11">
    <location>
        <position position="411"/>
    </location>
    <ligand>
        <name>ADP</name>
        <dbReference type="ChEBI" id="CHEBI:456216"/>
    </ligand>
</feature>
<dbReference type="PANTHER" id="PTHR10196:SF69">
    <property type="entry name" value="GLYCEROL KINASE"/>
    <property type="match status" value="1"/>
</dbReference>
<feature type="binding site" evidence="11">
    <location>
        <position position="263"/>
    </location>
    <ligand>
        <name>ATP</name>
        <dbReference type="ChEBI" id="CHEBI:30616"/>
    </ligand>
</feature>
<comment type="pathway">
    <text evidence="1 11">Polyol metabolism; glycerol degradation via glycerol kinase pathway; sn-glycerol 3-phosphate from glycerol: step 1/1.</text>
</comment>
<keyword evidence="3 11" id="KW-0808">Transferase</keyword>
<feature type="binding site" evidence="11">
    <location>
        <position position="134"/>
    </location>
    <ligand>
        <name>sn-glycerol 3-phosphate</name>
        <dbReference type="ChEBI" id="CHEBI:57597"/>
    </ligand>
</feature>
<evidence type="ECO:0000256" key="5">
    <source>
        <dbReference type="ARBA" id="ARBA00022777"/>
    </source>
</evidence>
<name>A0AAU8A6X5_9FIRM</name>
<dbReference type="EC" id="2.7.1.30" evidence="11"/>
<keyword evidence="7 11" id="KW-0067">ATP-binding</keyword>
<dbReference type="GO" id="GO:0006072">
    <property type="term" value="P:glycerol-3-phosphate metabolic process"/>
    <property type="evidence" value="ECO:0007669"/>
    <property type="project" value="InterPro"/>
</dbReference>
<evidence type="ECO:0000256" key="7">
    <source>
        <dbReference type="ARBA" id="ARBA00022840"/>
    </source>
</evidence>
<feature type="binding site" evidence="11">
    <location>
        <position position="82"/>
    </location>
    <ligand>
        <name>glycerol</name>
        <dbReference type="ChEBI" id="CHEBI:17754"/>
    </ligand>
</feature>
<feature type="binding site" evidence="11">
    <location>
        <position position="14"/>
    </location>
    <ligand>
        <name>ATP</name>
        <dbReference type="ChEBI" id="CHEBI:30616"/>
    </ligand>
</feature>
<feature type="binding site" evidence="11">
    <location>
        <position position="306"/>
    </location>
    <ligand>
        <name>ATP</name>
        <dbReference type="ChEBI" id="CHEBI:30616"/>
    </ligand>
</feature>
<dbReference type="GO" id="GO:0019563">
    <property type="term" value="P:glycerol catabolic process"/>
    <property type="evidence" value="ECO:0007669"/>
    <property type="project" value="UniProtKB-UniRule"/>
</dbReference>
<dbReference type="NCBIfam" id="NF000756">
    <property type="entry name" value="PRK00047.1"/>
    <property type="match status" value="1"/>
</dbReference>
<dbReference type="InterPro" id="IPR018485">
    <property type="entry name" value="FGGY_C"/>
</dbReference>
<sequence length="496" mass="54965">MKRYVIALDQGTTSSRCIIFDQECNIICVKQREFAQHFPRDGWVEHDPMEIVSSQLGVLEEAVDAAGISLDDAAGIGITNQRETTVVWEKETGKPIYNAIVWQCRRTAAICEQLKKDGLESYVRETTGLVIDAYFSATKVKWILDHVEGARERAEKGELLFGTVDTWLLWNLTKGKVHVTDYTNASRTMMFNIKTLEWDETILKALEIPRQMLPEVKSSSELYGYAEVYGKRIPVAGIAGDQQSALFGQACFGAGQAKNTYGTGCFMLMNTGEKLCCSKNGLLTTIAAAPKGTVHYAIEGSVFMGGAVIQWLRDEMRLLPSSADSEYFAQKVPDNGGVYLVPAFTGLGAPYWDMYARGTIIGLTRGARAEHIIRAALESIAYQTKDVLDAMQADTKMRLGRLKVDGGASANDFLMQFQADITDTPVMRPQVRETTALGAAYLAGLATGVWESTEEIAEKWTLDRRFTPAMPPEKREHLIGNWYKAVGRAKGWQDAE</sequence>
<comment type="catalytic activity">
    <reaction evidence="8 11">
        <text>glycerol + ATP = sn-glycerol 3-phosphate + ADP + H(+)</text>
        <dbReference type="Rhea" id="RHEA:21644"/>
        <dbReference type="ChEBI" id="CHEBI:15378"/>
        <dbReference type="ChEBI" id="CHEBI:17754"/>
        <dbReference type="ChEBI" id="CHEBI:30616"/>
        <dbReference type="ChEBI" id="CHEBI:57597"/>
        <dbReference type="ChEBI" id="CHEBI:456216"/>
        <dbReference type="EC" id="2.7.1.30"/>
    </reaction>
</comment>
<feature type="binding site" evidence="11">
    <location>
        <position position="12"/>
    </location>
    <ligand>
        <name>sn-glycerol 3-phosphate</name>
        <dbReference type="ChEBI" id="CHEBI:57597"/>
    </ligand>
</feature>
<dbReference type="FunFam" id="3.30.420.40:FF:000007">
    <property type="entry name" value="Glycerol kinase"/>
    <property type="match status" value="1"/>
</dbReference>
<gene>
    <name evidence="11 15" type="primary">glpK</name>
    <name evidence="15" type="ORF">PUP29_10425</name>
</gene>
<comment type="function">
    <text evidence="9 11">Key enzyme in the regulation of glycerol uptake and metabolism. Catalyzes the phosphorylation of glycerol to yield sn-glycerol 3-phosphate.</text>
</comment>
<evidence type="ECO:0000256" key="3">
    <source>
        <dbReference type="ARBA" id="ARBA00022679"/>
    </source>
</evidence>
<evidence type="ECO:0000256" key="8">
    <source>
        <dbReference type="ARBA" id="ARBA00052101"/>
    </source>
</evidence>
<evidence type="ECO:0000256" key="11">
    <source>
        <dbReference type="HAMAP-Rule" id="MF_00186"/>
    </source>
</evidence>
<feature type="binding site" evidence="11">
    <location>
        <position position="83"/>
    </location>
    <ligand>
        <name>sn-glycerol 3-phosphate</name>
        <dbReference type="ChEBI" id="CHEBI:57597"/>
    </ligand>
</feature>
<feature type="binding site" evidence="11">
    <location>
        <position position="82"/>
    </location>
    <ligand>
        <name>sn-glycerol 3-phosphate</name>
        <dbReference type="ChEBI" id="CHEBI:57597"/>
    </ligand>
</feature>
<comment type="activity regulation">
    <text evidence="11">Activated by phosphorylation and inhibited by fructose 1,6-bisphosphate (FBP).</text>
</comment>
<dbReference type="SUPFAM" id="SSF53067">
    <property type="entry name" value="Actin-like ATPase domain"/>
    <property type="match status" value="2"/>
</dbReference>
<dbReference type="GO" id="GO:0004370">
    <property type="term" value="F:glycerol kinase activity"/>
    <property type="evidence" value="ECO:0007669"/>
    <property type="project" value="UniProtKB-UniRule"/>
</dbReference>
<keyword evidence="4 11" id="KW-0547">Nucleotide-binding</keyword>
<dbReference type="GO" id="GO:0005524">
    <property type="term" value="F:ATP binding"/>
    <property type="evidence" value="ECO:0007669"/>
    <property type="project" value="UniProtKB-UniRule"/>
</dbReference>
<dbReference type="AlphaFoldDB" id="A0AAU8A6X5"/>
<keyword evidence="5 11" id="KW-0418">Kinase</keyword>
<organism evidence="15">
    <name type="scientific">Christensenella massiliensis</name>
    <dbReference type="NCBI Taxonomy" id="1805714"/>
    <lineage>
        <taxon>Bacteria</taxon>
        <taxon>Bacillati</taxon>
        <taxon>Bacillota</taxon>
        <taxon>Clostridia</taxon>
        <taxon>Christensenellales</taxon>
        <taxon>Christensenellaceae</taxon>
        <taxon>Christensenella</taxon>
    </lineage>
</organism>
<feature type="binding site" evidence="11">
    <location>
        <position position="16"/>
    </location>
    <ligand>
        <name>ADP</name>
        <dbReference type="ChEBI" id="CHEBI:456216"/>
    </ligand>
</feature>
<feature type="binding site" evidence="11">
    <location>
        <position position="12"/>
    </location>
    <ligand>
        <name>ADP</name>
        <dbReference type="ChEBI" id="CHEBI:456216"/>
    </ligand>
</feature>
<dbReference type="InterPro" id="IPR005999">
    <property type="entry name" value="Glycerol_kin"/>
</dbReference>
<feature type="binding site" evidence="11">
    <location>
        <position position="263"/>
    </location>
    <ligand>
        <name>ADP</name>
        <dbReference type="ChEBI" id="CHEBI:456216"/>
    </ligand>
</feature>
<dbReference type="Gene3D" id="3.30.420.40">
    <property type="match status" value="2"/>
</dbReference>
<dbReference type="HAMAP" id="MF_00186">
    <property type="entry name" value="Glycerol_kin"/>
    <property type="match status" value="1"/>
</dbReference>
<comment type="subunit">
    <text evidence="10 11">Homotetramer and homodimer (in equilibrium).</text>
</comment>
<feature type="domain" description="Carbohydrate kinase FGGY C-terminal" evidence="14">
    <location>
        <begin position="258"/>
        <end position="446"/>
    </location>
</feature>
<dbReference type="InterPro" id="IPR000577">
    <property type="entry name" value="Carb_kinase_FGGY"/>
</dbReference>
<dbReference type="PROSITE" id="PS00933">
    <property type="entry name" value="FGGY_KINASES_1"/>
    <property type="match status" value="1"/>
</dbReference>
<evidence type="ECO:0000313" key="15">
    <source>
        <dbReference type="EMBL" id="XCC61930.1"/>
    </source>
</evidence>
<dbReference type="PROSITE" id="PS00445">
    <property type="entry name" value="FGGY_KINASES_2"/>
    <property type="match status" value="1"/>
</dbReference>
<evidence type="ECO:0000256" key="6">
    <source>
        <dbReference type="ARBA" id="ARBA00022798"/>
    </source>
</evidence>